<reference evidence="2" key="1">
    <citation type="submission" date="2016-11" db="UniProtKB">
        <authorList>
            <consortium name="WormBaseParasite"/>
        </authorList>
    </citation>
    <scope>IDENTIFICATION</scope>
</reference>
<sequence length="295" mass="33585">MDSVPEAFLDAVCCLLNSIELRNLKETQGGWSVKAAIHKSKRRELKVLFDVTNHERNEIKIEFKDLNYCRDVSPTLNAKYDRIRLIEVGLFATDELPESTSMECFKKKVLPAIRSLIFECKLTFALNKSGSENLTRIIFDSLRTSTQVTSVNTGNYGGHCLDFLKHKITVGHLSELILKGDWPADLQTALRLFVKSPNFKILDVGESNLTIDIYMVIAFVERFLCGNFSQITDLQGRPSFPLASLKELHRDKQQLSYMTPCCTSVQWSRSNGEQLIARRHHDGDISLFVSPYIVY</sequence>
<evidence type="ECO:0000313" key="2">
    <source>
        <dbReference type="WBParaSite" id="L893_g10813.t1"/>
    </source>
</evidence>
<protein>
    <submittedName>
        <fullName evidence="2">F-box domain-containing protein</fullName>
    </submittedName>
</protein>
<proteinExistence type="predicted"/>
<dbReference type="AlphaFoldDB" id="A0A1I7XY73"/>
<organism evidence="1 2">
    <name type="scientific">Steinernema glaseri</name>
    <dbReference type="NCBI Taxonomy" id="37863"/>
    <lineage>
        <taxon>Eukaryota</taxon>
        <taxon>Metazoa</taxon>
        <taxon>Ecdysozoa</taxon>
        <taxon>Nematoda</taxon>
        <taxon>Chromadorea</taxon>
        <taxon>Rhabditida</taxon>
        <taxon>Tylenchina</taxon>
        <taxon>Panagrolaimomorpha</taxon>
        <taxon>Strongyloidoidea</taxon>
        <taxon>Steinernematidae</taxon>
        <taxon>Steinernema</taxon>
    </lineage>
</organism>
<name>A0A1I7XY73_9BILA</name>
<keyword evidence="1" id="KW-1185">Reference proteome</keyword>
<dbReference type="WBParaSite" id="L893_g10813.t1">
    <property type="protein sequence ID" value="L893_g10813.t1"/>
    <property type="gene ID" value="L893_g10813"/>
</dbReference>
<evidence type="ECO:0000313" key="1">
    <source>
        <dbReference type="Proteomes" id="UP000095287"/>
    </source>
</evidence>
<accession>A0A1I7XY73</accession>
<dbReference type="Proteomes" id="UP000095287">
    <property type="component" value="Unplaced"/>
</dbReference>